<evidence type="ECO:0000259" key="2">
    <source>
        <dbReference type="Pfam" id="PF03572"/>
    </source>
</evidence>
<dbReference type="InterPro" id="IPR005151">
    <property type="entry name" value="Tail-specific_protease"/>
</dbReference>
<reference evidence="3 4" key="1">
    <citation type="submission" date="2023-01" db="EMBL/GenBank/DDBJ databases">
        <title>Novel species of the genus Asticcacaulis isolated from rivers.</title>
        <authorList>
            <person name="Lu H."/>
        </authorList>
    </citation>
    <scope>NUCLEOTIDE SEQUENCE [LARGE SCALE GENOMIC DNA]</scope>
    <source>
        <strain evidence="3 4">BYS171W</strain>
    </source>
</reference>
<gene>
    <name evidence="3" type="ORF">PQU92_01890</name>
</gene>
<proteinExistence type="predicted"/>
<evidence type="ECO:0000313" key="3">
    <source>
        <dbReference type="EMBL" id="MDC7682006.1"/>
    </source>
</evidence>
<dbReference type="RefSeq" id="WP_272746516.1">
    <property type="nucleotide sequence ID" value="NZ_JAQQKX010000001.1"/>
</dbReference>
<dbReference type="Pfam" id="PF03572">
    <property type="entry name" value="Peptidase_S41"/>
    <property type="match status" value="1"/>
</dbReference>
<dbReference type="InterPro" id="IPR036034">
    <property type="entry name" value="PDZ_sf"/>
</dbReference>
<name>A0ABT5HPM4_9CAUL</name>
<protein>
    <submittedName>
        <fullName evidence="3">S41 family peptidase</fullName>
    </submittedName>
</protein>
<dbReference type="PANTHER" id="PTHR32060">
    <property type="entry name" value="TAIL-SPECIFIC PROTEASE"/>
    <property type="match status" value="1"/>
</dbReference>
<feature type="domain" description="Tail specific protease" evidence="2">
    <location>
        <begin position="261"/>
        <end position="411"/>
    </location>
</feature>
<dbReference type="InterPro" id="IPR029045">
    <property type="entry name" value="ClpP/crotonase-like_dom_sf"/>
</dbReference>
<dbReference type="PROSITE" id="PS51257">
    <property type="entry name" value="PROKAR_LIPOPROTEIN"/>
    <property type="match status" value="1"/>
</dbReference>
<keyword evidence="4" id="KW-1185">Reference proteome</keyword>
<dbReference type="PANTHER" id="PTHR32060:SF30">
    <property type="entry name" value="CARBOXY-TERMINAL PROCESSING PROTEASE CTPA"/>
    <property type="match status" value="1"/>
</dbReference>
<evidence type="ECO:0000256" key="1">
    <source>
        <dbReference type="SAM" id="SignalP"/>
    </source>
</evidence>
<dbReference type="Proteomes" id="UP001214854">
    <property type="component" value="Unassembled WGS sequence"/>
</dbReference>
<dbReference type="Gene3D" id="2.30.42.10">
    <property type="match status" value="1"/>
</dbReference>
<dbReference type="SUPFAM" id="SSF52096">
    <property type="entry name" value="ClpP/crotonase"/>
    <property type="match status" value="1"/>
</dbReference>
<feature type="signal peptide" evidence="1">
    <location>
        <begin position="1"/>
        <end position="18"/>
    </location>
</feature>
<comment type="caution">
    <text evidence="3">The sequence shown here is derived from an EMBL/GenBank/DDBJ whole genome shotgun (WGS) entry which is preliminary data.</text>
</comment>
<evidence type="ECO:0000313" key="4">
    <source>
        <dbReference type="Proteomes" id="UP001214854"/>
    </source>
</evidence>
<sequence>MRKLLIAVSLIGAHLLLASCGGGGGGGTTSTPSTGGGTTVTGWVSGVFQAASSFKSKCETVRTGVDIEGNRFTDTAGTATDEKNWLRSWTRETYLWNTEVADTDPALGGTRTAYFATLRTTAKTSSGKDKDNFHFSQSTEEYLKARNSTASASYGLKLVAYSTTVPRDYRIVYTEPGSPSAGIVPRGARIMKVNDVSLVSDGTQAGVNVLNAGLFPASAGTVTKFEFLLVDGTTKTVNLTSANVSPKAVNTTSVITRGSSKVGYILFNTFSPYASETEIVTAMRDMQTAGVSDLVLDLRYNGGGLLAVASELSYMIAGNTRTTGRTFEKLQFNAAAGTRNPVTGEANNPVPFYTTALGFSLTAGTTLPTLNLSRVYILATDSTCSASEAVINGLRGVGVEVVLIGSKTCGKPYGFYPQDNCGETFYTIQFQGVNDVGFGDYADGFVPLNTTETTGVKLPGCQAADDLSRDLGNSSERLLSTALSYRDTLSCPVVATSEIQKVTLAVQSSSASATGASGIELAPLNHIMDVNRDMTLPGRM</sequence>
<organism evidence="3 4">
    <name type="scientific">Asticcacaulis aquaticus</name>
    <dbReference type="NCBI Taxonomy" id="2984212"/>
    <lineage>
        <taxon>Bacteria</taxon>
        <taxon>Pseudomonadati</taxon>
        <taxon>Pseudomonadota</taxon>
        <taxon>Alphaproteobacteria</taxon>
        <taxon>Caulobacterales</taxon>
        <taxon>Caulobacteraceae</taxon>
        <taxon>Asticcacaulis</taxon>
    </lineage>
</organism>
<accession>A0ABT5HPM4</accession>
<dbReference type="EMBL" id="JAQQKX010000001">
    <property type="protein sequence ID" value="MDC7682006.1"/>
    <property type="molecule type" value="Genomic_DNA"/>
</dbReference>
<dbReference type="Gene3D" id="3.30.750.170">
    <property type="match status" value="1"/>
</dbReference>
<keyword evidence="1" id="KW-0732">Signal</keyword>
<dbReference type="Gene3D" id="3.90.226.10">
    <property type="entry name" value="2-enoyl-CoA Hydratase, Chain A, domain 1"/>
    <property type="match status" value="1"/>
</dbReference>
<feature type="chain" id="PRO_5047373090" evidence="1">
    <location>
        <begin position="19"/>
        <end position="540"/>
    </location>
</feature>